<dbReference type="EMBL" id="QMHM01000008">
    <property type="protein sequence ID" value="RAV79399.1"/>
    <property type="molecule type" value="Genomic_DNA"/>
</dbReference>
<dbReference type="GO" id="GO:0016787">
    <property type="term" value="F:hydrolase activity"/>
    <property type="evidence" value="ECO:0007669"/>
    <property type="project" value="InterPro"/>
</dbReference>
<dbReference type="InterPro" id="IPR004843">
    <property type="entry name" value="Calcineurin-like_PHP"/>
</dbReference>
<gene>
    <name evidence="1" type="ORF">DBT54_05265</name>
</gene>
<dbReference type="Pfam" id="PF00149">
    <property type="entry name" value="Metallophos"/>
    <property type="match status" value="1"/>
</dbReference>
<proteinExistence type="predicted"/>
<accession>A0A2I1L756</accession>
<dbReference type="SUPFAM" id="SSF56300">
    <property type="entry name" value="Metallo-dependent phosphatases"/>
    <property type="match status" value="1"/>
</dbReference>
<dbReference type="Proteomes" id="UP000251923">
    <property type="component" value="Unassembled WGS sequence"/>
</dbReference>
<evidence type="ECO:0000313" key="2">
    <source>
        <dbReference type="Proteomes" id="UP000251923"/>
    </source>
</evidence>
<name>A0A2I1L756_9LACT</name>
<dbReference type="PANTHER" id="PTHR43143:SF1">
    <property type="entry name" value="SERINE_THREONINE-PROTEIN PHOSPHATASE CPPED1"/>
    <property type="match status" value="1"/>
</dbReference>
<dbReference type="AlphaFoldDB" id="A0A2I1L756"/>
<evidence type="ECO:0000313" key="1">
    <source>
        <dbReference type="EMBL" id="RAV79399.1"/>
    </source>
</evidence>
<sequence length="266" mass="30696">MERRIHMKFLHLSDTHYLDNYQGEFEVFGIDYEPHEKLFHALETFDFNSVDFVVNTGDLIHDGGVEDYQALDRILRSYMPKDMPLYYVLGNHDNKAAFYQALYGKEADEGLNYVVDFQGYRLIILDTAEQSRHHGIISKEMEAWLADQLAKPSEKGTLLFHHHPLLIGWEPGVIETEISDSYLDLLEESDVRGIFTGHLHENRHAMVRNIPQHTAASLAFGLEQVGDVAFFTDQLGYSVVEVNDETIDVFTKTTNPVTERYKQQRL</sequence>
<organism evidence="1 2">
    <name type="scientific">Aerococcus urinae</name>
    <dbReference type="NCBI Taxonomy" id="1376"/>
    <lineage>
        <taxon>Bacteria</taxon>
        <taxon>Bacillati</taxon>
        <taxon>Bacillota</taxon>
        <taxon>Bacilli</taxon>
        <taxon>Lactobacillales</taxon>
        <taxon>Aerococcaceae</taxon>
        <taxon>Aerococcus</taxon>
    </lineage>
</organism>
<reference evidence="1 2" key="1">
    <citation type="submission" date="2018-04" db="EMBL/GenBank/DDBJ databases">
        <title>Aerococcus urinae genomes.</title>
        <authorList>
            <person name="Hilt E."/>
            <person name="Gilbert N.M."/>
            <person name="Thomas-White K."/>
            <person name="Putonti C."/>
            <person name="Lewis A.L."/>
            <person name="Visck K.L."/>
            <person name="Wolfe A.J."/>
        </authorList>
    </citation>
    <scope>NUCLEOTIDE SEQUENCE [LARGE SCALE GENOMIC DNA]</scope>
    <source>
        <strain evidence="1 2">UMB7480</strain>
    </source>
</reference>
<dbReference type="InterPro" id="IPR051918">
    <property type="entry name" value="STPP_CPPED1"/>
</dbReference>
<comment type="caution">
    <text evidence="1">The sequence shown here is derived from an EMBL/GenBank/DDBJ whole genome shotgun (WGS) entry which is preliminary data.</text>
</comment>
<protein>
    <submittedName>
        <fullName evidence="1">Uncharacterized protein</fullName>
    </submittedName>
</protein>
<dbReference type="PANTHER" id="PTHR43143">
    <property type="entry name" value="METALLOPHOSPHOESTERASE, CALCINEURIN SUPERFAMILY"/>
    <property type="match status" value="1"/>
</dbReference>
<dbReference type="Gene3D" id="3.60.21.10">
    <property type="match status" value="1"/>
</dbReference>
<dbReference type="InterPro" id="IPR029052">
    <property type="entry name" value="Metallo-depent_PP-like"/>
</dbReference>